<evidence type="ECO:0000313" key="2">
    <source>
        <dbReference type="EMBL" id="PAK88835.1"/>
    </source>
</evidence>
<dbReference type="Pfam" id="PF00550">
    <property type="entry name" value="PP-binding"/>
    <property type="match status" value="1"/>
</dbReference>
<sequence length="73" mass="8533">MEEKEIEILVSEVLEIQIERLNLSSGPDSIEEWDSVNSLRIYSALCEELGEDFEFSKFIKLKTIEELLRVINE</sequence>
<dbReference type="EMBL" id="NCWV01000008">
    <property type="protein sequence ID" value="PAK88835.1"/>
    <property type="molecule type" value="Genomic_DNA"/>
</dbReference>
<evidence type="ECO:0000259" key="1">
    <source>
        <dbReference type="Pfam" id="PF00550"/>
    </source>
</evidence>
<protein>
    <recommendedName>
        <fullName evidence="1">Carrier domain-containing protein</fullName>
    </recommendedName>
</protein>
<dbReference type="SUPFAM" id="SSF47336">
    <property type="entry name" value="ACP-like"/>
    <property type="match status" value="1"/>
</dbReference>
<organism evidence="2 3">
    <name type="scientific">Lactococcus lactis</name>
    <dbReference type="NCBI Taxonomy" id="1358"/>
    <lineage>
        <taxon>Bacteria</taxon>
        <taxon>Bacillati</taxon>
        <taxon>Bacillota</taxon>
        <taxon>Bacilli</taxon>
        <taxon>Lactobacillales</taxon>
        <taxon>Streptococcaceae</taxon>
        <taxon>Lactococcus</taxon>
    </lineage>
</organism>
<name>A0AAX0Q1B8_9LACT</name>
<dbReference type="Gene3D" id="1.10.1200.10">
    <property type="entry name" value="ACP-like"/>
    <property type="match status" value="1"/>
</dbReference>
<comment type="caution">
    <text evidence="2">The sequence shown here is derived from an EMBL/GenBank/DDBJ whole genome shotgun (WGS) entry which is preliminary data.</text>
</comment>
<gene>
    <name evidence="2" type="ORF">B8W88_07595</name>
</gene>
<dbReference type="InterPro" id="IPR036736">
    <property type="entry name" value="ACP-like_sf"/>
</dbReference>
<feature type="domain" description="Carrier" evidence="1">
    <location>
        <begin position="9"/>
        <end position="70"/>
    </location>
</feature>
<dbReference type="RefSeq" id="WP_095348191.1">
    <property type="nucleotide sequence ID" value="NZ_CP184687.1"/>
</dbReference>
<dbReference type="InterPro" id="IPR009081">
    <property type="entry name" value="PP-bd_ACP"/>
</dbReference>
<evidence type="ECO:0000313" key="3">
    <source>
        <dbReference type="Proteomes" id="UP000215635"/>
    </source>
</evidence>
<accession>A0AAX0Q1B8</accession>
<proteinExistence type="predicted"/>
<reference evidence="2 3" key="1">
    <citation type="submission" date="2017-04" db="EMBL/GenBank/DDBJ databases">
        <title>Kefir bacterial isolates.</title>
        <authorList>
            <person name="Kim Y."/>
            <person name="Blasche S."/>
            <person name="Patil K.R."/>
        </authorList>
    </citation>
    <scope>NUCLEOTIDE SEQUENCE [LARGE SCALE GENOMIC DNA]</scope>
    <source>
        <strain evidence="2 3">OG2</strain>
    </source>
</reference>
<dbReference type="AlphaFoldDB" id="A0AAX0Q1B8"/>
<dbReference type="Proteomes" id="UP000215635">
    <property type="component" value="Unassembled WGS sequence"/>
</dbReference>